<proteinExistence type="evidence at transcript level"/>
<accession>B7Z5B8</accession>
<dbReference type="AlphaFoldDB" id="B7Z5B8"/>
<evidence type="ECO:0000313" key="1">
    <source>
        <dbReference type="EMBL" id="BAH12854.1"/>
    </source>
</evidence>
<dbReference type="EMBL" id="AK298720">
    <property type="protein sequence ID" value="BAH12854.1"/>
    <property type="molecule type" value="mRNA"/>
</dbReference>
<sequence>MVGRPFQLVPLQPQETALLRNHQQMHRGGWCLKTDRVTSLGCQRHRKPGASGPGSSVTLQRLPHRLLFAKWYQDFLIVVSKRVGFLTSHRPWLEVKSMFKLAGNKRLLSCMARCAIRFLCVILFTIFRIAF</sequence>
<protein>
    <submittedName>
        <fullName evidence="1">cDNA FLJ61761</fullName>
    </submittedName>
</protein>
<organism evidence="1">
    <name type="scientific">Homo sapiens</name>
    <name type="common">Human</name>
    <dbReference type="NCBI Taxonomy" id="9606"/>
    <lineage>
        <taxon>Eukaryota</taxon>
        <taxon>Metazoa</taxon>
        <taxon>Chordata</taxon>
        <taxon>Craniata</taxon>
        <taxon>Vertebrata</taxon>
        <taxon>Euteleostomi</taxon>
        <taxon>Mammalia</taxon>
        <taxon>Eutheria</taxon>
        <taxon>Euarchontoglires</taxon>
        <taxon>Primates</taxon>
        <taxon>Haplorrhini</taxon>
        <taxon>Catarrhini</taxon>
        <taxon>Hominidae</taxon>
        <taxon>Homo</taxon>
    </lineage>
</organism>
<name>B7Z5B8_HUMAN</name>
<reference evidence="1" key="1">
    <citation type="submission" date="2007-10" db="EMBL/GenBank/DDBJ databases">
        <title>NEDO human cDNA sequencing project focused on splicing variants.</title>
        <authorList>
            <person name="Wakamatsu A."/>
            <person name="Yamamoto J."/>
            <person name="Kimura K."/>
            <person name="Ishii S."/>
            <person name="Watanabe K."/>
            <person name="Sugiyama A."/>
            <person name="Murakawa K."/>
            <person name="Kaida T."/>
            <person name="Tsuchiya K."/>
            <person name="Fukuzumi Y."/>
            <person name="Kumagai A."/>
            <person name="Oishi Y."/>
            <person name="Yamamoto S."/>
            <person name="Ono Y."/>
            <person name="Komori Y."/>
            <person name="Yamazaki M."/>
            <person name="Kisu Y."/>
            <person name="Nishikawa T."/>
            <person name="Sugano S."/>
            <person name="Nomura N."/>
            <person name="Isogai T."/>
        </authorList>
    </citation>
    <scope>NUCLEOTIDE SEQUENCE</scope>
</reference>